<gene>
    <name evidence="1" type="ORF">DHETER_LOCUS13695</name>
</gene>
<feature type="non-terminal residue" evidence="1">
    <location>
        <position position="54"/>
    </location>
</feature>
<dbReference type="Proteomes" id="UP000789702">
    <property type="component" value="Unassembled WGS sequence"/>
</dbReference>
<name>A0ACA9Q9S8_9GLOM</name>
<keyword evidence="2" id="KW-1185">Reference proteome</keyword>
<protein>
    <submittedName>
        <fullName evidence="1">953_t:CDS:1</fullName>
    </submittedName>
</protein>
<dbReference type="EMBL" id="CAJVPU010038589">
    <property type="protein sequence ID" value="CAG8735198.1"/>
    <property type="molecule type" value="Genomic_DNA"/>
</dbReference>
<evidence type="ECO:0000313" key="2">
    <source>
        <dbReference type="Proteomes" id="UP000789702"/>
    </source>
</evidence>
<comment type="caution">
    <text evidence="1">The sequence shown here is derived from an EMBL/GenBank/DDBJ whole genome shotgun (WGS) entry which is preliminary data.</text>
</comment>
<sequence length="54" mass="6151">MSVQRPVQMPVQIPALITTQMPVRMQAQMQAQQVQALIDQCRTPPALLRIFSFN</sequence>
<accession>A0ACA9Q9S8</accession>
<organism evidence="1 2">
    <name type="scientific">Dentiscutata heterogama</name>
    <dbReference type="NCBI Taxonomy" id="1316150"/>
    <lineage>
        <taxon>Eukaryota</taxon>
        <taxon>Fungi</taxon>
        <taxon>Fungi incertae sedis</taxon>
        <taxon>Mucoromycota</taxon>
        <taxon>Glomeromycotina</taxon>
        <taxon>Glomeromycetes</taxon>
        <taxon>Diversisporales</taxon>
        <taxon>Gigasporaceae</taxon>
        <taxon>Dentiscutata</taxon>
    </lineage>
</organism>
<proteinExistence type="predicted"/>
<reference evidence="1" key="1">
    <citation type="submission" date="2021-06" db="EMBL/GenBank/DDBJ databases">
        <authorList>
            <person name="Kallberg Y."/>
            <person name="Tangrot J."/>
            <person name="Rosling A."/>
        </authorList>
    </citation>
    <scope>NUCLEOTIDE SEQUENCE</scope>
    <source>
        <strain evidence="1">IL203A</strain>
    </source>
</reference>
<evidence type="ECO:0000313" key="1">
    <source>
        <dbReference type="EMBL" id="CAG8735198.1"/>
    </source>
</evidence>